<evidence type="ECO:0000313" key="2">
    <source>
        <dbReference type="EMBL" id="MFD1847534.1"/>
    </source>
</evidence>
<comment type="caution">
    <text evidence="2">The sequence shown here is derived from an EMBL/GenBank/DDBJ whole genome shotgun (WGS) entry which is preliminary data.</text>
</comment>
<keyword evidence="1" id="KW-0472">Membrane</keyword>
<evidence type="ECO:0000313" key="3">
    <source>
        <dbReference type="Proteomes" id="UP001597307"/>
    </source>
</evidence>
<evidence type="ECO:0000256" key="1">
    <source>
        <dbReference type="SAM" id="Phobius"/>
    </source>
</evidence>
<protein>
    <recommendedName>
        <fullName evidence="4">Multidrug ABC transporter ATPase</fullName>
    </recommendedName>
</protein>
<keyword evidence="1" id="KW-0812">Transmembrane</keyword>
<dbReference type="EMBL" id="JBHUGA010000058">
    <property type="protein sequence ID" value="MFD1847534.1"/>
    <property type="molecule type" value="Genomic_DNA"/>
</dbReference>
<dbReference type="RefSeq" id="WP_343882354.1">
    <property type="nucleotide sequence ID" value="NZ_BAAAIJ010000063.1"/>
</dbReference>
<evidence type="ECO:0008006" key="4">
    <source>
        <dbReference type="Google" id="ProtNLM"/>
    </source>
</evidence>
<keyword evidence="3" id="KW-1185">Reference proteome</keyword>
<dbReference type="Proteomes" id="UP001597307">
    <property type="component" value="Unassembled WGS sequence"/>
</dbReference>
<feature type="transmembrane region" description="Helical" evidence="1">
    <location>
        <begin position="55"/>
        <end position="78"/>
    </location>
</feature>
<organism evidence="2 3">
    <name type="scientific">Arthrobacter flavus</name>
    <dbReference type="NCBI Taxonomy" id="95172"/>
    <lineage>
        <taxon>Bacteria</taxon>
        <taxon>Bacillati</taxon>
        <taxon>Actinomycetota</taxon>
        <taxon>Actinomycetes</taxon>
        <taxon>Micrococcales</taxon>
        <taxon>Micrococcaceae</taxon>
        <taxon>Arthrobacter</taxon>
    </lineage>
</organism>
<feature type="transmembrane region" description="Helical" evidence="1">
    <location>
        <begin position="24"/>
        <end position="49"/>
    </location>
</feature>
<keyword evidence="1" id="KW-1133">Transmembrane helix</keyword>
<accession>A0ABW4QA90</accession>
<sequence length="87" mass="9335">MENTSPHPLPDHGSNTPERNLPRLILMVTAVALAIIGLLSLTAVLITAFLQGTVWPGFVAGAYVCLPVAFVLMILMVISGIRARRRA</sequence>
<gene>
    <name evidence="2" type="ORF">ACFSFX_13145</name>
</gene>
<name>A0ABW4QA90_9MICC</name>
<proteinExistence type="predicted"/>
<reference evidence="3" key="1">
    <citation type="journal article" date="2019" name="Int. J. Syst. Evol. Microbiol.">
        <title>The Global Catalogue of Microorganisms (GCM) 10K type strain sequencing project: providing services to taxonomists for standard genome sequencing and annotation.</title>
        <authorList>
            <consortium name="The Broad Institute Genomics Platform"/>
            <consortium name="The Broad Institute Genome Sequencing Center for Infectious Disease"/>
            <person name="Wu L."/>
            <person name="Ma J."/>
        </authorList>
    </citation>
    <scope>NUCLEOTIDE SEQUENCE [LARGE SCALE GENOMIC DNA]</scope>
    <source>
        <strain evidence="3">JCM 11496</strain>
    </source>
</reference>